<comment type="caution">
    <text evidence="2">The sequence shown here is derived from an EMBL/GenBank/DDBJ whole genome shotgun (WGS) entry which is preliminary data.</text>
</comment>
<name>A0ABQ8V2U9_9AGAR</name>
<keyword evidence="3" id="KW-1185">Reference proteome</keyword>
<organism evidence="2 3">
    <name type="scientific">Lentinula lateritia</name>
    <dbReference type="NCBI Taxonomy" id="40482"/>
    <lineage>
        <taxon>Eukaryota</taxon>
        <taxon>Fungi</taxon>
        <taxon>Dikarya</taxon>
        <taxon>Basidiomycota</taxon>
        <taxon>Agaricomycotina</taxon>
        <taxon>Agaricomycetes</taxon>
        <taxon>Agaricomycetidae</taxon>
        <taxon>Agaricales</taxon>
        <taxon>Marasmiineae</taxon>
        <taxon>Omphalotaceae</taxon>
        <taxon>Lentinula</taxon>
    </lineage>
</organism>
<dbReference type="Proteomes" id="UP001150217">
    <property type="component" value="Unassembled WGS sequence"/>
</dbReference>
<accession>A0ABQ8V2U9</accession>
<dbReference type="InterPro" id="IPR008266">
    <property type="entry name" value="Tyr_kinase_AS"/>
</dbReference>
<protein>
    <recommendedName>
        <fullName evidence="4">Non-specific serine/threonine protein kinase</fullName>
    </recommendedName>
</protein>
<reference evidence="2" key="1">
    <citation type="submission" date="2022-08" db="EMBL/GenBank/DDBJ databases">
        <title>A Global Phylogenomic Analysis of the Shiitake Genus Lentinula.</title>
        <authorList>
            <consortium name="DOE Joint Genome Institute"/>
            <person name="Sierra-Patev S."/>
            <person name="Min B."/>
            <person name="Naranjo-Ortiz M."/>
            <person name="Looney B."/>
            <person name="Konkel Z."/>
            <person name="Slot J.C."/>
            <person name="Sakamoto Y."/>
            <person name="Steenwyk J.L."/>
            <person name="Rokas A."/>
            <person name="Carro J."/>
            <person name="Camarero S."/>
            <person name="Ferreira P."/>
            <person name="Molpeceres G."/>
            <person name="Ruiz-Duenas F.J."/>
            <person name="Serrano A."/>
            <person name="Henrissat B."/>
            <person name="Drula E."/>
            <person name="Hughes K.W."/>
            <person name="Mata J.L."/>
            <person name="Ishikawa N.K."/>
            <person name="Vargas-Isla R."/>
            <person name="Ushijima S."/>
            <person name="Smith C.A."/>
            <person name="Ahrendt S."/>
            <person name="Andreopoulos W."/>
            <person name="He G."/>
            <person name="Labutti K."/>
            <person name="Lipzen A."/>
            <person name="Ng V."/>
            <person name="Riley R."/>
            <person name="Sandor L."/>
            <person name="Barry K."/>
            <person name="Martinez A.T."/>
            <person name="Xiao Y."/>
            <person name="Gibbons J.G."/>
            <person name="Terashima K."/>
            <person name="Grigoriev I.V."/>
            <person name="Hibbett D.S."/>
        </authorList>
    </citation>
    <scope>NUCLEOTIDE SEQUENCE</scope>
    <source>
        <strain evidence="2">RHP3577 ss4</strain>
    </source>
</reference>
<gene>
    <name evidence="2" type="ORF">C8R41DRAFT_926032</name>
</gene>
<feature type="compositionally biased region" description="Basic and acidic residues" evidence="1">
    <location>
        <begin position="140"/>
        <end position="164"/>
    </location>
</feature>
<sequence length="531" mass="58775">MNDTDLILLSIDPDATITTVSFPMSVSIDSFPSQTQSCLKVMLGTEAGGSVFFVLNDPIAVNDEPIMAAQLGHFSYEWTRWNKGRLREALKTNPNPQVIQVVAIMARELGMLPPREFLPELPGGKFFHKRPSKAPSNGARPKEFSESQADPETRIHIDRPREPDNTSVPVALFVPSFGTFQMNVKNVAPSDRASFLHPREQMNSVEFLGEDVVSTATIGDFKTDGGVTVDKDGPARLLVSVKSEQTGTSDPCFQVSLSCLENTRRVRQGVVDDRNAKAAAAWVRARLPSILISHPGPNIQILGGDMTDRPQIEVLAPSVPMYFHVSNQDPFLDLERTLTALNILFGDLGKLYDNPPPLNPLLPVQHRVDPIRLVFEVETEEKDILHVKCTQRYGAEAHRRAHELGIALELVAYDDTLPGGWKMVVMKPIPKGYVEIDSIKWGSEEQGKVRALVIAQMQRYLDEGFVHGDLRAANIFVDGEVIDHDWAGRNKEVSSRCAIIYGNMAPSWGFKSSCFRDRTRLADAGASLLLA</sequence>
<evidence type="ECO:0000256" key="1">
    <source>
        <dbReference type="SAM" id="MobiDB-lite"/>
    </source>
</evidence>
<evidence type="ECO:0008006" key="4">
    <source>
        <dbReference type="Google" id="ProtNLM"/>
    </source>
</evidence>
<dbReference type="PROSITE" id="PS00109">
    <property type="entry name" value="PROTEIN_KINASE_TYR"/>
    <property type="match status" value="1"/>
</dbReference>
<evidence type="ECO:0000313" key="2">
    <source>
        <dbReference type="EMBL" id="KAJ4466742.1"/>
    </source>
</evidence>
<feature type="region of interest" description="Disordered" evidence="1">
    <location>
        <begin position="129"/>
        <end position="166"/>
    </location>
</feature>
<proteinExistence type="predicted"/>
<dbReference type="EMBL" id="JANVFT010000113">
    <property type="protein sequence ID" value="KAJ4466742.1"/>
    <property type="molecule type" value="Genomic_DNA"/>
</dbReference>
<evidence type="ECO:0000313" key="3">
    <source>
        <dbReference type="Proteomes" id="UP001150217"/>
    </source>
</evidence>